<dbReference type="RefSeq" id="WP_139165925.1">
    <property type="nucleotide sequence ID" value="NZ_FMVT01000006.1"/>
</dbReference>
<feature type="transmembrane region" description="Helical" evidence="1">
    <location>
        <begin position="185"/>
        <end position="205"/>
    </location>
</feature>
<dbReference type="AlphaFoldDB" id="A0A1G5H0I6"/>
<keyword evidence="1" id="KW-0472">Membrane</keyword>
<feature type="transmembrane region" description="Helical" evidence="1">
    <location>
        <begin position="18"/>
        <end position="41"/>
    </location>
</feature>
<feature type="transmembrane region" description="Helical" evidence="1">
    <location>
        <begin position="157"/>
        <end position="179"/>
    </location>
</feature>
<feature type="transmembrane region" description="Helical" evidence="1">
    <location>
        <begin position="124"/>
        <end position="145"/>
    </location>
</feature>
<keyword evidence="1" id="KW-0812">Transmembrane</keyword>
<organism evidence="2 3">
    <name type="scientific">Paracoccus tibetensis</name>
    <dbReference type="NCBI Taxonomy" id="336292"/>
    <lineage>
        <taxon>Bacteria</taxon>
        <taxon>Pseudomonadati</taxon>
        <taxon>Pseudomonadota</taxon>
        <taxon>Alphaproteobacteria</taxon>
        <taxon>Rhodobacterales</taxon>
        <taxon>Paracoccaceae</taxon>
        <taxon>Paracoccus</taxon>
    </lineage>
</organism>
<feature type="transmembrane region" description="Helical" evidence="1">
    <location>
        <begin position="61"/>
        <end position="86"/>
    </location>
</feature>
<gene>
    <name evidence="2" type="ORF">SAMN05660710_01921</name>
</gene>
<dbReference type="STRING" id="336292.SAMN05660710_01921"/>
<name>A0A1G5H0I6_9RHOB</name>
<accession>A0A1G5H0I6</accession>
<dbReference type="EMBL" id="FMVT01000006">
    <property type="protein sequence ID" value="SCY57372.1"/>
    <property type="molecule type" value="Genomic_DNA"/>
</dbReference>
<dbReference type="Proteomes" id="UP000199502">
    <property type="component" value="Unassembled WGS sequence"/>
</dbReference>
<dbReference type="OrthoDB" id="8117011at2"/>
<evidence type="ECO:0000313" key="3">
    <source>
        <dbReference type="Proteomes" id="UP000199502"/>
    </source>
</evidence>
<keyword evidence="1" id="KW-1133">Transmembrane helix</keyword>
<protein>
    <submittedName>
        <fullName evidence="2">Uncharacterized protein</fullName>
    </submittedName>
</protein>
<keyword evidence="3" id="KW-1185">Reference proteome</keyword>
<proteinExistence type="predicted"/>
<reference evidence="2 3" key="1">
    <citation type="submission" date="2016-10" db="EMBL/GenBank/DDBJ databases">
        <authorList>
            <person name="de Groot N.N."/>
        </authorList>
    </citation>
    <scope>NUCLEOTIDE SEQUENCE [LARGE SCALE GENOMIC DNA]</scope>
    <source>
        <strain evidence="2 3">CGMCC 1.8925</strain>
    </source>
</reference>
<sequence length="213" mass="23375">MADSTSAAFAPSSRSGSLIWSVVAISICLLFLMVNLCILGRTGIEPSLLYRDANAIAGQPFYYGILEGLTATLLIASGAIMIFSAFSDHAPRSPSFRFCLVFGLLTFVMGLDDLLMLHESAWFFHWRLTETHVYLVYAAALVFSLTKYREAVRTTPFPLLVIALVALAVAGVEDMLALGHIPEDYVEIIGFSFWFCFAVASCFALKHVELSPD</sequence>
<evidence type="ECO:0000256" key="1">
    <source>
        <dbReference type="SAM" id="Phobius"/>
    </source>
</evidence>
<evidence type="ECO:0000313" key="2">
    <source>
        <dbReference type="EMBL" id="SCY57372.1"/>
    </source>
</evidence>